<dbReference type="GO" id="GO:0003684">
    <property type="term" value="F:damaged DNA binding"/>
    <property type="evidence" value="ECO:0007669"/>
    <property type="project" value="UniProtKB-UniRule"/>
</dbReference>
<dbReference type="GO" id="GO:0005524">
    <property type="term" value="F:ATP binding"/>
    <property type="evidence" value="ECO:0007669"/>
    <property type="project" value="UniProtKB-UniRule"/>
</dbReference>
<dbReference type="PANTHER" id="PTHR11361">
    <property type="entry name" value="DNA MISMATCH REPAIR PROTEIN MUTS FAMILY MEMBER"/>
    <property type="match status" value="1"/>
</dbReference>
<sequence length="874" mass="97899">MNTNMSPMMRQYLEIKKQNPNTILFFRLGDFYEMFFEDAKLASKELELTLTGRDCGQEERAPMCGVPYHSCEAYIARLVAKGYRVAICEQMEDPATAKGLVKRDVVRVITPGTVTENSMLDESNNNFLCTLSMSDQVAGLCFADISTGEMHVTELAGEDLILRIQNELGRFVPKEILLDHKASEEREIIDFITNKLNCVFAPVPADMFDRQACVQLIEKHFHKSMDQMDLKGDSDQTVGALGVTLQYLYDTQKSGLERITDVDYYSEAQFMRLDLNTRRNLELVETMRAKEKKGSLLWVLDHTKTAMGKRLIRSWIEQPLVNGASVCRRLNAVEELVANTPLREELSEMLEGIFDMERLMTRIVYGTANARDLRAMSKTFQCLPGLKKSLSAGYSAMLTEIRESIDGMEDMYDLIERAIEDDPPVALRDGGIIRKGYSDELDELRSIHTSGRDIIAKIESEEKEKTGIKNLKVGFNKVFGYYLEVTKSNLSQVPPYYVRKQTLVNSERYITQELKDLEGRILGAQERSTALEYQLYESVRKEVAGQLARVEKTASAIAKLDVLCSFAQAAFRNHYCRPDITMDGKINIKEGRHPVVEAMLKDVPFVPNDTFLDGDENRVAIITGPNMAGKSTYMRQTALIVLMAQIGSFVPATTASVGIVDSIFTRVGASDDLTSGQSTFMVEMNEVAHILKYATRDSLLILDEIGRGTSTYDGMSIARAVLEYVADTKKLGAKTLFATHYHELTEMEQQYPGVRNYNIAVKKRGDDITFLRRIVPGGADDSYGIEVAKLSGIPDDVIVRAKQILKQLEETGHTTGKKTSRKAKAGRDEDTQQISLVPSAGDAIATKLKSIDVNTLTPIEALNVLYELNKMANS</sequence>
<dbReference type="PROSITE" id="PS00486">
    <property type="entry name" value="DNA_MISMATCH_REPAIR_2"/>
    <property type="match status" value="1"/>
</dbReference>
<dbReference type="PANTHER" id="PTHR11361:SF34">
    <property type="entry name" value="DNA MISMATCH REPAIR PROTEIN MSH1, MITOCHONDRIAL"/>
    <property type="match status" value="1"/>
</dbReference>
<evidence type="ECO:0000313" key="14">
    <source>
        <dbReference type="Proteomes" id="UP000593890"/>
    </source>
</evidence>
<dbReference type="InterPro" id="IPR000432">
    <property type="entry name" value="DNA_mismatch_repair_MutS_C"/>
</dbReference>
<dbReference type="GO" id="GO:0140664">
    <property type="term" value="F:ATP-dependent DNA damage sensor activity"/>
    <property type="evidence" value="ECO:0007669"/>
    <property type="project" value="InterPro"/>
</dbReference>
<dbReference type="PIRSF" id="PIRSF037677">
    <property type="entry name" value="DNA_mis_repair_Msh6"/>
    <property type="match status" value="1"/>
</dbReference>
<dbReference type="InterPro" id="IPR007860">
    <property type="entry name" value="DNA_mmatch_repair_MutS_con_dom"/>
</dbReference>
<dbReference type="InterPro" id="IPR045076">
    <property type="entry name" value="MutS"/>
</dbReference>
<dbReference type="Gene3D" id="1.10.1420.10">
    <property type="match status" value="2"/>
</dbReference>
<dbReference type="EMBL" id="AP023321">
    <property type="protein sequence ID" value="BCI60307.1"/>
    <property type="molecule type" value="Genomic_DNA"/>
</dbReference>
<evidence type="ECO:0000256" key="8">
    <source>
        <dbReference type="ARBA" id="ARBA00024647"/>
    </source>
</evidence>
<organism evidence="13 14">
    <name type="scientific">Solibaculum mannosilyticum</name>
    <dbReference type="NCBI Taxonomy" id="2780922"/>
    <lineage>
        <taxon>Bacteria</taxon>
        <taxon>Bacillati</taxon>
        <taxon>Bacillota</taxon>
        <taxon>Clostridia</taxon>
        <taxon>Eubacteriales</taxon>
        <taxon>Oscillospiraceae</taxon>
        <taxon>Solibaculum</taxon>
    </lineage>
</organism>
<dbReference type="NCBIfam" id="TIGR01070">
    <property type="entry name" value="mutS1"/>
    <property type="match status" value="1"/>
</dbReference>
<dbReference type="Pfam" id="PF05188">
    <property type="entry name" value="MutS_II"/>
    <property type="match status" value="1"/>
</dbReference>
<protein>
    <recommendedName>
        <fullName evidence="2 9">DNA mismatch repair protein MutS</fullName>
    </recommendedName>
</protein>
<dbReference type="InterPro" id="IPR016151">
    <property type="entry name" value="DNA_mismatch_repair_MutS_N"/>
</dbReference>
<reference evidence="14" key="1">
    <citation type="submission" date="2020-07" db="EMBL/GenBank/DDBJ databases">
        <title>Complete genome sequencing of Clostridia bacterium strain 12CBH8.</title>
        <authorList>
            <person name="Sakamoto M."/>
            <person name="Murakami T."/>
            <person name="Mori H."/>
        </authorList>
    </citation>
    <scope>NUCLEOTIDE SEQUENCE [LARGE SCALE GENOMIC DNA]</scope>
    <source>
        <strain evidence="14">12CBH8</strain>
    </source>
</reference>
<dbReference type="GO" id="GO:0006298">
    <property type="term" value="P:mismatch repair"/>
    <property type="evidence" value="ECO:0007669"/>
    <property type="project" value="UniProtKB-UniRule"/>
</dbReference>
<evidence type="ECO:0000256" key="6">
    <source>
        <dbReference type="ARBA" id="ARBA00023125"/>
    </source>
</evidence>
<evidence type="ECO:0000259" key="12">
    <source>
        <dbReference type="PROSITE" id="PS00486"/>
    </source>
</evidence>
<evidence type="ECO:0000256" key="1">
    <source>
        <dbReference type="ARBA" id="ARBA00006271"/>
    </source>
</evidence>
<evidence type="ECO:0000256" key="3">
    <source>
        <dbReference type="ARBA" id="ARBA00022741"/>
    </source>
</evidence>
<keyword evidence="14" id="KW-1185">Reference proteome</keyword>
<name>A0A7I8D0L5_9FIRM</name>
<dbReference type="InterPro" id="IPR005748">
    <property type="entry name" value="DNA_mismatch_repair_MutS"/>
</dbReference>
<dbReference type="FunFam" id="1.10.1420.10:FF:000007">
    <property type="entry name" value="DNA mismatch repair protein MutS"/>
    <property type="match status" value="1"/>
</dbReference>
<proteinExistence type="inferred from homology"/>
<dbReference type="InterPro" id="IPR007861">
    <property type="entry name" value="DNA_mismatch_repair_MutS_clamp"/>
</dbReference>
<accession>A0A7I8D0L5</accession>
<dbReference type="Gene3D" id="6.10.140.430">
    <property type="match status" value="1"/>
</dbReference>
<dbReference type="Pfam" id="PF05192">
    <property type="entry name" value="MutS_III"/>
    <property type="match status" value="1"/>
</dbReference>
<dbReference type="InterPro" id="IPR007696">
    <property type="entry name" value="DNA_mismatch_repair_MutS_core"/>
</dbReference>
<evidence type="ECO:0000256" key="5">
    <source>
        <dbReference type="ARBA" id="ARBA00022840"/>
    </source>
</evidence>
<dbReference type="Proteomes" id="UP000593890">
    <property type="component" value="Chromosome"/>
</dbReference>
<dbReference type="InterPro" id="IPR007695">
    <property type="entry name" value="DNA_mismatch_repair_MutS-lik_N"/>
</dbReference>
<keyword evidence="7 9" id="KW-0234">DNA repair</keyword>
<dbReference type="GO" id="GO:0005829">
    <property type="term" value="C:cytosol"/>
    <property type="evidence" value="ECO:0007669"/>
    <property type="project" value="TreeGrafter"/>
</dbReference>
<dbReference type="Pfam" id="PF00488">
    <property type="entry name" value="MutS_V"/>
    <property type="match status" value="1"/>
</dbReference>
<comment type="similarity">
    <text evidence="1 9 10">Belongs to the DNA mismatch repair MutS family.</text>
</comment>
<gene>
    <name evidence="9 13" type="primary">mutS</name>
    <name evidence="13" type="ORF">C12CBH8_09460</name>
</gene>
<dbReference type="SMART" id="SM00534">
    <property type="entry name" value="MUTSac"/>
    <property type="match status" value="1"/>
</dbReference>
<dbReference type="CDD" id="cd03284">
    <property type="entry name" value="ABC_MutS1"/>
    <property type="match status" value="1"/>
</dbReference>
<dbReference type="Gene3D" id="3.30.420.110">
    <property type="entry name" value="MutS, connector domain"/>
    <property type="match status" value="1"/>
</dbReference>
<dbReference type="Gene3D" id="3.40.50.300">
    <property type="entry name" value="P-loop containing nucleotide triphosphate hydrolases"/>
    <property type="match status" value="1"/>
</dbReference>
<dbReference type="Pfam" id="PF01624">
    <property type="entry name" value="MutS_I"/>
    <property type="match status" value="1"/>
</dbReference>
<dbReference type="NCBIfam" id="NF003810">
    <property type="entry name" value="PRK05399.1"/>
    <property type="match status" value="1"/>
</dbReference>
<dbReference type="GO" id="GO:0030983">
    <property type="term" value="F:mismatched DNA binding"/>
    <property type="evidence" value="ECO:0007669"/>
    <property type="project" value="InterPro"/>
</dbReference>
<comment type="function">
    <text evidence="8 9">This protein is involved in the repair of mismatches in DNA. It is possible that it carries out the mismatch recognition step. This protein has a weak ATPase activity.</text>
</comment>
<keyword evidence="6 9" id="KW-0238">DNA-binding</keyword>
<evidence type="ECO:0000256" key="4">
    <source>
        <dbReference type="ARBA" id="ARBA00022763"/>
    </source>
</evidence>
<evidence type="ECO:0000256" key="2">
    <source>
        <dbReference type="ARBA" id="ARBA00021982"/>
    </source>
</evidence>
<feature type="binding site" evidence="9">
    <location>
        <begin position="624"/>
        <end position="631"/>
    </location>
    <ligand>
        <name>ATP</name>
        <dbReference type="ChEBI" id="CHEBI:30616"/>
    </ligand>
</feature>
<dbReference type="HAMAP" id="MF_00096">
    <property type="entry name" value="MutS"/>
    <property type="match status" value="1"/>
</dbReference>
<keyword evidence="4 9" id="KW-0227">DNA damage</keyword>
<feature type="domain" description="DNA mismatch repair proteins mutS family" evidence="12">
    <location>
        <begin position="698"/>
        <end position="714"/>
    </location>
</feature>
<evidence type="ECO:0000256" key="9">
    <source>
        <dbReference type="HAMAP-Rule" id="MF_00096"/>
    </source>
</evidence>
<evidence type="ECO:0000256" key="7">
    <source>
        <dbReference type="ARBA" id="ARBA00023204"/>
    </source>
</evidence>
<dbReference type="AlphaFoldDB" id="A0A7I8D0L5"/>
<dbReference type="SMART" id="SM00533">
    <property type="entry name" value="MUTSd"/>
    <property type="match status" value="1"/>
</dbReference>
<evidence type="ECO:0000256" key="11">
    <source>
        <dbReference type="SAM" id="MobiDB-lite"/>
    </source>
</evidence>
<evidence type="ECO:0000313" key="13">
    <source>
        <dbReference type="EMBL" id="BCI60307.1"/>
    </source>
</evidence>
<feature type="compositionally biased region" description="Basic residues" evidence="11">
    <location>
        <begin position="815"/>
        <end position="824"/>
    </location>
</feature>
<dbReference type="SUPFAM" id="SSF53150">
    <property type="entry name" value="DNA repair protein MutS, domain II"/>
    <property type="match status" value="1"/>
</dbReference>
<dbReference type="Gene3D" id="3.40.1170.10">
    <property type="entry name" value="DNA repair protein MutS, domain I"/>
    <property type="match status" value="1"/>
</dbReference>
<feature type="region of interest" description="Disordered" evidence="11">
    <location>
        <begin position="810"/>
        <end position="832"/>
    </location>
</feature>
<dbReference type="Pfam" id="PF05190">
    <property type="entry name" value="MutS_IV"/>
    <property type="match status" value="1"/>
</dbReference>
<dbReference type="FunFam" id="3.40.50.300:FF:000870">
    <property type="entry name" value="MutS protein homolog 4"/>
    <property type="match status" value="1"/>
</dbReference>
<keyword evidence="3 9" id="KW-0547">Nucleotide-binding</keyword>
<dbReference type="InterPro" id="IPR036187">
    <property type="entry name" value="DNA_mismatch_repair_MutS_sf"/>
</dbReference>
<dbReference type="SUPFAM" id="SSF48334">
    <property type="entry name" value="DNA repair protein MutS, domain III"/>
    <property type="match status" value="1"/>
</dbReference>
<dbReference type="InterPro" id="IPR036678">
    <property type="entry name" value="MutS_con_dom_sf"/>
</dbReference>
<keyword evidence="5 9" id="KW-0067">ATP-binding</keyword>
<dbReference type="InterPro" id="IPR017261">
    <property type="entry name" value="DNA_mismatch_repair_MutS/MSH"/>
</dbReference>
<dbReference type="KEGG" id="sman:C12CBH8_09460"/>
<evidence type="ECO:0000256" key="10">
    <source>
        <dbReference type="RuleBase" id="RU003756"/>
    </source>
</evidence>
<dbReference type="InterPro" id="IPR027417">
    <property type="entry name" value="P-loop_NTPase"/>
</dbReference>
<dbReference type="SUPFAM" id="SSF52540">
    <property type="entry name" value="P-loop containing nucleoside triphosphate hydrolases"/>
    <property type="match status" value="1"/>
</dbReference>
<dbReference type="SUPFAM" id="SSF55271">
    <property type="entry name" value="DNA repair protein MutS, domain I"/>
    <property type="match status" value="1"/>
</dbReference>
<dbReference type="FunFam" id="3.40.1170.10:FF:000001">
    <property type="entry name" value="DNA mismatch repair protein MutS"/>
    <property type="match status" value="1"/>
</dbReference>